<proteinExistence type="predicted"/>
<protein>
    <submittedName>
        <fullName evidence="2">Uncharacterized protein</fullName>
    </submittedName>
</protein>
<feature type="compositionally biased region" description="Basic residues" evidence="1">
    <location>
        <begin position="1"/>
        <end position="11"/>
    </location>
</feature>
<evidence type="ECO:0000313" key="2">
    <source>
        <dbReference type="EMBL" id="VBA39177.1"/>
    </source>
</evidence>
<gene>
    <name evidence="2" type="ORF">LAUMK13_02465</name>
</gene>
<accession>A0A498Q1L4</accession>
<name>A0A498Q1L4_9MYCO</name>
<feature type="region of interest" description="Disordered" evidence="1">
    <location>
        <begin position="404"/>
        <end position="424"/>
    </location>
</feature>
<feature type="compositionally biased region" description="Basic residues" evidence="1">
    <location>
        <begin position="304"/>
        <end position="330"/>
    </location>
</feature>
<evidence type="ECO:0000313" key="3">
    <source>
        <dbReference type="Proteomes" id="UP000267289"/>
    </source>
</evidence>
<evidence type="ECO:0000256" key="1">
    <source>
        <dbReference type="SAM" id="MobiDB-lite"/>
    </source>
</evidence>
<feature type="region of interest" description="Disordered" evidence="1">
    <location>
        <begin position="560"/>
        <end position="586"/>
    </location>
</feature>
<dbReference type="EMBL" id="UPHQ01000108">
    <property type="protein sequence ID" value="VBA39177.1"/>
    <property type="molecule type" value="Genomic_DNA"/>
</dbReference>
<dbReference type="AlphaFoldDB" id="A0A498Q1L4"/>
<reference evidence="2 3" key="1">
    <citation type="submission" date="2018-09" db="EMBL/GenBank/DDBJ databases">
        <authorList>
            <person name="Tagini F."/>
        </authorList>
    </citation>
    <scope>NUCLEOTIDE SEQUENCE [LARGE SCALE GENOMIC DNA]</scope>
    <source>
        <strain evidence="2 3">MK13</strain>
    </source>
</reference>
<feature type="region of interest" description="Disordered" evidence="1">
    <location>
        <begin position="247"/>
        <end position="341"/>
    </location>
</feature>
<dbReference type="Proteomes" id="UP000267289">
    <property type="component" value="Unassembled WGS sequence"/>
</dbReference>
<feature type="region of interest" description="Disordered" evidence="1">
    <location>
        <begin position="1"/>
        <end position="100"/>
    </location>
</feature>
<keyword evidence="3" id="KW-1185">Reference proteome</keyword>
<sequence length="586" mass="65528">MKHPPKRIPRRQLREQRRNRVTVSHVTSHYRHLGPGIPQLVGQLRNPLSPGPGSTDEHHVGHPVAGHDVVGQRRTGHPGPAGDHDRAPGKPGGAPGNRQHHLADMAGLADEAIRPPGQHHVESLGRQRLQLSGSEHLHQFGQHLRDPVRPGFDQIERTVTGAPVLLGDRPRVANIGFAHFDEAPARAQQPQRRIDKLTGQRVEHHVDSGTADGLAELLLEFQGAGVADMVFVKTQLPQGIPLAATGRGENLQAPAPSQLHRGHTHPAGGGVHQHLLPGPHPRQVRQTVERGQEHHRDTGSRIQRPARRNRGHQPLIRHRLGSRHAQQPHHRVADGHAGNTRPYLDNDPGALDAELAPARIHAQRHQHVAEVHPDRGHRYSYLPGGELASFTRAHLHVVECARASGDQAPPGRDLGQPKRRVGRPQPSLIGHIVARHQLRLTRTDYRADIHRPVRIQQHHPAGMLRLRRTHQPPHRRTGQVRDVLVGQTHRAMGQHHQNAVLVAGQPRLQHRQHRMRGRPYRFHHVRLPRHLGSQLPHRRGWLANTVVCQRYRRPTDLEQAAVSGRNRGQRPVGQRTKRHVPYGQDG</sequence>
<organism evidence="2 3">
    <name type="scientific">Mycobacterium innocens</name>
    <dbReference type="NCBI Taxonomy" id="2341083"/>
    <lineage>
        <taxon>Bacteria</taxon>
        <taxon>Bacillati</taxon>
        <taxon>Actinomycetota</taxon>
        <taxon>Actinomycetes</taxon>
        <taxon>Mycobacteriales</taxon>
        <taxon>Mycobacteriaceae</taxon>
        <taxon>Mycobacterium</taxon>
    </lineage>
</organism>
<feature type="compositionally biased region" description="Basic and acidic residues" evidence="1">
    <location>
        <begin position="287"/>
        <end position="299"/>
    </location>
</feature>